<dbReference type="AlphaFoldDB" id="A0A9N9J512"/>
<dbReference type="EMBL" id="CAJVPY010018136">
    <property type="protein sequence ID" value="CAG8765547.1"/>
    <property type="molecule type" value="Genomic_DNA"/>
</dbReference>
<proteinExistence type="predicted"/>
<keyword evidence="1" id="KW-0472">Membrane</keyword>
<accession>A0A9N9J512</accession>
<name>A0A9N9J512_9GLOM</name>
<organism evidence="2 3">
    <name type="scientific">Dentiscutata erythropus</name>
    <dbReference type="NCBI Taxonomy" id="1348616"/>
    <lineage>
        <taxon>Eukaryota</taxon>
        <taxon>Fungi</taxon>
        <taxon>Fungi incertae sedis</taxon>
        <taxon>Mucoromycota</taxon>
        <taxon>Glomeromycotina</taxon>
        <taxon>Glomeromycetes</taxon>
        <taxon>Diversisporales</taxon>
        <taxon>Gigasporaceae</taxon>
        <taxon>Dentiscutata</taxon>
    </lineage>
</organism>
<reference evidence="2" key="1">
    <citation type="submission" date="2021-06" db="EMBL/GenBank/DDBJ databases">
        <authorList>
            <person name="Kallberg Y."/>
            <person name="Tangrot J."/>
            <person name="Rosling A."/>
        </authorList>
    </citation>
    <scope>NUCLEOTIDE SEQUENCE</scope>
    <source>
        <strain evidence="2">MA453B</strain>
    </source>
</reference>
<protein>
    <submittedName>
        <fullName evidence="2">5633_t:CDS:1</fullName>
    </submittedName>
</protein>
<feature type="transmembrane region" description="Helical" evidence="1">
    <location>
        <begin position="215"/>
        <end position="235"/>
    </location>
</feature>
<evidence type="ECO:0000313" key="3">
    <source>
        <dbReference type="Proteomes" id="UP000789405"/>
    </source>
</evidence>
<feature type="non-terminal residue" evidence="2">
    <location>
        <position position="355"/>
    </location>
</feature>
<keyword evidence="1" id="KW-0812">Transmembrane</keyword>
<evidence type="ECO:0000313" key="2">
    <source>
        <dbReference type="EMBL" id="CAG8765547.1"/>
    </source>
</evidence>
<sequence length="355" mass="40365">ENPTIIQSYEHVQSLPMPVLLFTYANSFILTCGFTTYDQGNRTCNQYLSNIQYDSKSKMYMSFFKTSETFMPNGINSLSIALASTSSNPNYGIVYITDIESNPLPITNGQIDQTAFTQLITYSNNISDLYTSFVMPTNQLEFFWFTRRIRNVISPKFSDLLGFAPSMEKTTYIDPLIQSMPASTVSATSSSNFLSGLIMAPQNYVVNMQSEQSTFGLVGSLWTIAVGIYVFLFGIDKLNPFGCVIKCPCFRRNACKKLRSAFPVIPFANNSGAQLDVIQLHNRLNALEVFLKERIFDVDYLQDDVAKQENNNMMNRNTMMNTNDMMNRNTMMSTNDMMNRNTMMSTNDTNIYYYT</sequence>
<keyword evidence="3" id="KW-1185">Reference proteome</keyword>
<evidence type="ECO:0000256" key="1">
    <source>
        <dbReference type="SAM" id="Phobius"/>
    </source>
</evidence>
<dbReference type="Proteomes" id="UP000789405">
    <property type="component" value="Unassembled WGS sequence"/>
</dbReference>
<dbReference type="OrthoDB" id="2439661at2759"/>
<comment type="caution">
    <text evidence="2">The sequence shown here is derived from an EMBL/GenBank/DDBJ whole genome shotgun (WGS) entry which is preliminary data.</text>
</comment>
<gene>
    <name evidence="2" type="ORF">DERYTH_LOCUS18203</name>
</gene>
<keyword evidence="1" id="KW-1133">Transmembrane helix</keyword>